<gene>
    <name evidence="5" type="ORF">LCGC14_2461890</name>
</gene>
<keyword evidence="2" id="KW-0697">Rotamase</keyword>
<dbReference type="Gene3D" id="2.40.100.10">
    <property type="entry name" value="Cyclophilin-like"/>
    <property type="match status" value="1"/>
</dbReference>
<dbReference type="CDD" id="cd00317">
    <property type="entry name" value="cyclophilin"/>
    <property type="match status" value="1"/>
</dbReference>
<dbReference type="PRINTS" id="PR00153">
    <property type="entry name" value="CSAPPISMRASE"/>
</dbReference>
<dbReference type="Pfam" id="PF00160">
    <property type="entry name" value="Pro_isomerase"/>
    <property type="match status" value="1"/>
</dbReference>
<name>A0A0F9BD15_9ZZZZ</name>
<evidence type="ECO:0000256" key="3">
    <source>
        <dbReference type="ARBA" id="ARBA00023235"/>
    </source>
</evidence>
<protein>
    <recommendedName>
        <fullName evidence="1">peptidylprolyl isomerase</fullName>
        <ecNumber evidence="1">5.2.1.8</ecNumber>
    </recommendedName>
</protein>
<evidence type="ECO:0000313" key="5">
    <source>
        <dbReference type="EMBL" id="KKL19794.1"/>
    </source>
</evidence>
<dbReference type="PROSITE" id="PS50072">
    <property type="entry name" value="CSA_PPIASE_2"/>
    <property type="match status" value="1"/>
</dbReference>
<dbReference type="EC" id="5.2.1.8" evidence="1"/>
<dbReference type="InterPro" id="IPR002130">
    <property type="entry name" value="Cyclophilin-type_PPIase_dom"/>
</dbReference>
<comment type="caution">
    <text evidence="5">The sequence shown here is derived from an EMBL/GenBank/DDBJ whole genome shotgun (WGS) entry which is preliminary data.</text>
</comment>
<accession>A0A0F9BD15</accession>
<feature type="non-terminal residue" evidence="5">
    <location>
        <position position="187"/>
    </location>
</feature>
<evidence type="ECO:0000259" key="4">
    <source>
        <dbReference type="PROSITE" id="PS50072"/>
    </source>
</evidence>
<keyword evidence="3" id="KW-0413">Isomerase</keyword>
<dbReference type="PANTHER" id="PTHR45625">
    <property type="entry name" value="PEPTIDYL-PROLYL CIS-TRANS ISOMERASE-RELATED"/>
    <property type="match status" value="1"/>
</dbReference>
<dbReference type="GO" id="GO:0003755">
    <property type="term" value="F:peptidyl-prolyl cis-trans isomerase activity"/>
    <property type="evidence" value="ECO:0007669"/>
    <property type="project" value="UniProtKB-KW"/>
</dbReference>
<evidence type="ECO:0000256" key="1">
    <source>
        <dbReference type="ARBA" id="ARBA00013194"/>
    </source>
</evidence>
<sequence length="187" mass="20552">MIYRLQIIAVFVLLLLLPVSLFSQTTSFTVLIETSKGNMKCVLYEEASMHAENFVKLVNEGFFDGMLFHRVIPGFMIQTGDPGSRNAAQGTALGHGGPGYRVPAEFHPDLYHRKGVLAAARNGDDINPAKESSGSQFYIVQGKTITDAEMDAMESAGNHITFTPQQRMIYKNLGGAPHLDYSYTVFG</sequence>
<proteinExistence type="predicted"/>
<dbReference type="PANTHER" id="PTHR45625:SF4">
    <property type="entry name" value="PEPTIDYLPROLYL ISOMERASE DOMAIN AND WD REPEAT-CONTAINING PROTEIN 1"/>
    <property type="match status" value="1"/>
</dbReference>
<organism evidence="5">
    <name type="scientific">marine sediment metagenome</name>
    <dbReference type="NCBI Taxonomy" id="412755"/>
    <lineage>
        <taxon>unclassified sequences</taxon>
        <taxon>metagenomes</taxon>
        <taxon>ecological metagenomes</taxon>
    </lineage>
</organism>
<reference evidence="5" key="1">
    <citation type="journal article" date="2015" name="Nature">
        <title>Complex archaea that bridge the gap between prokaryotes and eukaryotes.</title>
        <authorList>
            <person name="Spang A."/>
            <person name="Saw J.H."/>
            <person name="Jorgensen S.L."/>
            <person name="Zaremba-Niedzwiedzka K."/>
            <person name="Martijn J."/>
            <person name="Lind A.E."/>
            <person name="van Eijk R."/>
            <person name="Schleper C."/>
            <person name="Guy L."/>
            <person name="Ettema T.J."/>
        </authorList>
    </citation>
    <scope>NUCLEOTIDE SEQUENCE</scope>
</reference>
<dbReference type="InterPro" id="IPR029000">
    <property type="entry name" value="Cyclophilin-like_dom_sf"/>
</dbReference>
<feature type="domain" description="PPIase cyclophilin-type" evidence="4">
    <location>
        <begin position="37"/>
        <end position="187"/>
    </location>
</feature>
<dbReference type="EMBL" id="LAZR01038350">
    <property type="protein sequence ID" value="KKL19794.1"/>
    <property type="molecule type" value="Genomic_DNA"/>
</dbReference>
<dbReference type="SUPFAM" id="SSF50891">
    <property type="entry name" value="Cyclophilin-like"/>
    <property type="match status" value="1"/>
</dbReference>
<evidence type="ECO:0000256" key="2">
    <source>
        <dbReference type="ARBA" id="ARBA00023110"/>
    </source>
</evidence>
<dbReference type="AlphaFoldDB" id="A0A0F9BD15"/>
<dbReference type="InterPro" id="IPR044666">
    <property type="entry name" value="Cyclophilin_A-like"/>
</dbReference>